<gene>
    <name evidence="3" type="ORF">DWX97_17360</name>
</gene>
<dbReference type="Gene3D" id="3.30.470.20">
    <property type="entry name" value="ATP-grasp fold, B domain"/>
    <property type="match status" value="1"/>
</dbReference>
<dbReference type="SUPFAM" id="SSF56059">
    <property type="entry name" value="Glutathione synthetase ATP-binding domain-like"/>
    <property type="match status" value="1"/>
</dbReference>
<name>A0A412IDR3_9BACE</name>
<sequence>MIDNLIIIWAPDDYNALALMRQVGQKFNNIFFLIHGNVGYAAKSKYCKKYKETDCVPAGFEYLLNNFKDQTSKPVILTSSDGIITYIDKNKLSLEGRYILSGTLKQGNLEKYIDKYNMTCLAENIGIDVPKSKFVKWDTSISDVEYPCFIKPSHQKEGHYNEFKFKYCKDKHALKHALSLVRHDSVFIVQQFIKKEKDLLIYGCRTKQGEVIIAGNLITERFATGNGSSYGIIKKEIHQSIDVNKVRYFLDTIDYVGLFSFEYGLCDDIAYFFEVNLRNDGTSHMFFQAGANIPLAFVMSCYDMDYSNVRTVVTNECYYMDEIFDISNVVQGNVSLSDWKRQKKQVKAFKFYDEEDMQPYLIAQKKRWIKIFRDIIIKKFRLYIVFVLDKLGLTK</sequence>
<evidence type="ECO:0000259" key="2">
    <source>
        <dbReference type="PROSITE" id="PS50975"/>
    </source>
</evidence>
<dbReference type="InterPro" id="IPR011761">
    <property type="entry name" value="ATP-grasp"/>
</dbReference>
<dbReference type="AlphaFoldDB" id="A0A412IDR3"/>
<dbReference type="PROSITE" id="PS50975">
    <property type="entry name" value="ATP_GRASP"/>
    <property type="match status" value="1"/>
</dbReference>
<dbReference type="Proteomes" id="UP000283341">
    <property type="component" value="Unassembled WGS sequence"/>
</dbReference>
<reference evidence="3 4" key="1">
    <citation type="submission" date="2018-08" db="EMBL/GenBank/DDBJ databases">
        <title>A genome reference for cultivated species of the human gut microbiota.</title>
        <authorList>
            <person name="Zou Y."/>
            <person name="Xue W."/>
            <person name="Luo G."/>
        </authorList>
    </citation>
    <scope>NUCLEOTIDE SEQUENCE [LARGE SCALE GENOMIC DNA]</scope>
    <source>
        <strain evidence="3 4">AF22-3AC</strain>
    </source>
</reference>
<keyword evidence="1" id="KW-0547">Nucleotide-binding</keyword>
<evidence type="ECO:0000256" key="1">
    <source>
        <dbReference type="PROSITE-ProRule" id="PRU00409"/>
    </source>
</evidence>
<evidence type="ECO:0000313" key="3">
    <source>
        <dbReference type="EMBL" id="RGS35029.1"/>
    </source>
</evidence>
<accession>A0A412IDR3</accession>
<dbReference type="GO" id="GO:0046872">
    <property type="term" value="F:metal ion binding"/>
    <property type="evidence" value="ECO:0007669"/>
    <property type="project" value="InterPro"/>
</dbReference>
<dbReference type="EMBL" id="QRVJ01000017">
    <property type="protein sequence ID" value="RGS35029.1"/>
    <property type="molecule type" value="Genomic_DNA"/>
</dbReference>
<evidence type="ECO:0000313" key="4">
    <source>
        <dbReference type="Proteomes" id="UP000283341"/>
    </source>
</evidence>
<dbReference type="Gene3D" id="3.30.1490.20">
    <property type="entry name" value="ATP-grasp fold, A domain"/>
    <property type="match status" value="1"/>
</dbReference>
<proteinExistence type="predicted"/>
<feature type="domain" description="ATP-grasp" evidence="2">
    <location>
        <begin position="119"/>
        <end position="304"/>
    </location>
</feature>
<keyword evidence="1" id="KW-0067">ATP-binding</keyword>
<dbReference type="RefSeq" id="WP_118403172.1">
    <property type="nucleotide sequence ID" value="NZ_JADNFX010000031.1"/>
</dbReference>
<protein>
    <submittedName>
        <fullName evidence="3">ATP-grasp domain-containing protein</fullName>
    </submittedName>
</protein>
<comment type="caution">
    <text evidence="3">The sequence shown here is derived from an EMBL/GenBank/DDBJ whole genome shotgun (WGS) entry which is preliminary data.</text>
</comment>
<dbReference type="InterPro" id="IPR013815">
    <property type="entry name" value="ATP_grasp_subdomain_1"/>
</dbReference>
<organism evidence="3 4">
    <name type="scientific">Bacteroides cellulosilyticus</name>
    <dbReference type="NCBI Taxonomy" id="246787"/>
    <lineage>
        <taxon>Bacteria</taxon>
        <taxon>Pseudomonadati</taxon>
        <taxon>Bacteroidota</taxon>
        <taxon>Bacteroidia</taxon>
        <taxon>Bacteroidales</taxon>
        <taxon>Bacteroidaceae</taxon>
        <taxon>Bacteroides</taxon>
    </lineage>
</organism>
<dbReference type="GO" id="GO:0005524">
    <property type="term" value="F:ATP binding"/>
    <property type="evidence" value="ECO:0007669"/>
    <property type="project" value="UniProtKB-UniRule"/>
</dbReference>